<dbReference type="Proteomes" id="UP001396898">
    <property type="component" value="Unassembled WGS sequence"/>
</dbReference>
<feature type="chain" id="PRO_5045318920" evidence="2">
    <location>
        <begin position="26"/>
        <end position="303"/>
    </location>
</feature>
<dbReference type="Gene3D" id="3.40.50.150">
    <property type="entry name" value="Vaccinia Virus protein VP39"/>
    <property type="match status" value="1"/>
</dbReference>
<dbReference type="GO" id="GO:0008168">
    <property type="term" value="F:methyltransferase activity"/>
    <property type="evidence" value="ECO:0007669"/>
    <property type="project" value="UniProtKB-KW"/>
</dbReference>
<protein>
    <submittedName>
        <fullName evidence="3">Methyltransferase domain-containing protein</fullName>
    </submittedName>
</protein>
<dbReference type="InterPro" id="IPR029063">
    <property type="entry name" value="SAM-dependent_MTases_sf"/>
</dbReference>
<evidence type="ECO:0000313" key="4">
    <source>
        <dbReference type="Proteomes" id="UP001396898"/>
    </source>
</evidence>
<evidence type="ECO:0000256" key="2">
    <source>
        <dbReference type="SAM" id="SignalP"/>
    </source>
</evidence>
<proteinExistence type="predicted"/>
<organism evidence="3 4">
    <name type="scientific">Apiospora marii</name>
    <dbReference type="NCBI Taxonomy" id="335849"/>
    <lineage>
        <taxon>Eukaryota</taxon>
        <taxon>Fungi</taxon>
        <taxon>Dikarya</taxon>
        <taxon>Ascomycota</taxon>
        <taxon>Pezizomycotina</taxon>
        <taxon>Sordariomycetes</taxon>
        <taxon>Xylariomycetidae</taxon>
        <taxon>Amphisphaeriales</taxon>
        <taxon>Apiosporaceae</taxon>
        <taxon>Apiospora</taxon>
    </lineage>
</organism>
<name>A0ABR1RE41_9PEZI</name>
<accession>A0ABR1RE41</accession>
<keyword evidence="2" id="KW-0732">Signal</keyword>
<keyword evidence="3" id="KW-0489">Methyltransferase</keyword>
<dbReference type="SUPFAM" id="SSF53335">
    <property type="entry name" value="S-adenosyl-L-methionine-dependent methyltransferases"/>
    <property type="match status" value="1"/>
</dbReference>
<feature type="signal peptide" evidence="2">
    <location>
        <begin position="1"/>
        <end position="25"/>
    </location>
</feature>
<dbReference type="GO" id="GO:0032259">
    <property type="term" value="P:methylation"/>
    <property type="evidence" value="ECO:0007669"/>
    <property type="project" value="UniProtKB-KW"/>
</dbReference>
<keyword evidence="4" id="KW-1185">Reference proteome</keyword>
<comment type="caution">
    <text evidence="3">The sequence shown here is derived from an EMBL/GenBank/DDBJ whole genome shotgun (WGS) entry which is preliminary data.</text>
</comment>
<sequence>MAASRLHYMLLAAASILLFIGIAHQHDQVRETLNNAWHKGTGAGSGGSTGSTDESASTEPEGHGVVAPPPPKAAPDAAPGTPFVASDAPSFHEIALKHGTDKVTTHQYWFMYDKYFPAIRGKKLKMLEIGLGCDMNYGPGKSYYTWLEYFPCVDLYYMEYDGACAEKWAAETTGATIYSGDQADKVFLQKFIDETGGNFDIIIDDGGHTMNQQQVSLEMLWKIVKPGGFYFIEDLQTSFMGGYGGDGTGGKDRSKHTMAKYIYELLDDKLEGDGKRHAMSAEMRGIDCMREVCLFHKKEEGTI</sequence>
<dbReference type="EMBL" id="JAQQWI010000016">
    <property type="protein sequence ID" value="KAK8008874.1"/>
    <property type="molecule type" value="Genomic_DNA"/>
</dbReference>
<keyword evidence="3" id="KW-0808">Transferase</keyword>
<evidence type="ECO:0000313" key="3">
    <source>
        <dbReference type="EMBL" id="KAK8008874.1"/>
    </source>
</evidence>
<gene>
    <name evidence="3" type="ORF">PG991_011425</name>
</gene>
<evidence type="ECO:0000256" key="1">
    <source>
        <dbReference type="SAM" id="MobiDB-lite"/>
    </source>
</evidence>
<feature type="region of interest" description="Disordered" evidence="1">
    <location>
        <begin position="37"/>
        <end position="79"/>
    </location>
</feature>
<feature type="compositionally biased region" description="Low complexity" evidence="1">
    <location>
        <begin position="50"/>
        <end position="59"/>
    </location>
</feature>
<reference evidence="3 4" key="1">
    <citation type="submission" date="2023-01" db="EMBL/GenBank/DDBJ databases">
        <title>Analysis of 21 Apiospora genomes using comparative genomics revels a genus with tremendous synthesis potential of carbohydrate active enzymes and secondary metabolites.</title>
        <authorList>
            <person name="Sorensen T."/>
        </authorList>
    </citation>
    <scope>NUCLEOTIDE SEQUENCE [LARGE SCALE GENOMIC DNA]</scope>
    <source>
        <strain evidence="3 4">CBS 20057</strain>
    </source>
</reference>